<dbReference type="Proteomes" id="UP000789860">
    <property type="component" value="Unassembled WGS sequence"/>
</dbReference>
<proteinExistence type="predicted"/>
<name>A0ACA9KY16_9GLOM</name>
<evidence type="ECO:0000313" key="1">
    <source>
        <dbReference type="EMBL" id="CAG8497261.1"/>
    </source>
</evidence>
<protein>
    <submittedName>
        <fullName evidence="1">1002_t:CDS:1</fullName>
    </submittedName>
</protein>
<gene>
    <name evidence="1" type="ORF">SCALOS_LOCUS3083</name>
</gene>
<comment type="caution">
    <text evidence="1">The sequence shown here is derived from an EMBL/GenBank/DDBJ whole genome shotgun (WGS) entry which is preliminary data.</text>
</comment>
<evidence type="ECO:0000313" key="2">
    <source>
        <dbReference type="Proteomes" id="UP000789860"/>
    </source>
</evidence>
<keyword evidence="2" id="KW-1185">Reference proteome</keyword>
<dbReference type="EMBL" id="CAJVPM010003140">
    <property type="protein sequence ID" value="CAG8497261.1"/>
    <property type="molecule type" value="Genomic_DNA"/>
</dbReference>
<sequence>VYDIALNSISQEIKEIQGSQEPEVNNKIQELQELDVDNEIQESQELDVDNKIQELQQLDVDNEIQESQELNVEEVIVTENREIIEIKYLTMINVVEDNPDDLIGGESFLINYND</sequence>
<reference evidence="1" key="1">
    <citation type="submission" date="2021-06" db="EMBL/GenBank/DDBJ databases">
        <authorList>
            <person name="Kallberg Y."/>
            <person name="Tangrot J."/>
            <person name="Rosling A."/>
        </authorList>
    </citation>
    <scope>NUCLEOTIDE SEQUENCE</scope>
    <source>
        <strain evidence="1">AU212A</strain>
    </source>
</reference>
<feature type="non-terminal residue" evidence="1">
    <location>
        <position position="1"/>
    </location>
</feature>
<organism evidence="1 2">
    <name type="scientific">Scutellospora calospora</name>
    <dbReference type="NCBI Taxonomy" id="85575"/>
    <lineage>
        <taxon>Eukaryota</taxon>
        <taxon>Fungi</taxon>
        <taxon>Fungi incertae sedis</taxon>
        <taxon>Mucoromycota</taxon>
        <taxon>Glomeromycotina</taxon>
        <taxon>Glomeromycetes</taxon>
        <taxon>Diversisporales</taxon>
        <taxon>Gigasporaceae</taxon>
        <taxon>Scutellospora</taxon>
    </lineage>
</organism>
<accession>A0ACA9KY16</accession>